<evidence type="ECO:0000259" key="1">
    <source>
        <dbReference type="Pfam" id="PF12680"/>
    </source>
</evidence>
<feature type="domain" description="SnoaL-like" evidence="1">
    <location>
        <begin position="275"/>
        <end position="374"/>
    </location>
</feature>
<dbReference type="InterPro" id="IPR012467">
    <property type="entry name" value="DUF1684"/>
</dbReference>
<sequence>MDTEYAVPPGYTAWREARWDEIAGPNGKAKVVANGRVSGRDPRAIAGIPGQWQVTEAGGLTVSAGAEDAVTVNGEAVHGTADVPSGSTLEFSGGRVGFAGGADGFYGVVVMDHEALARSGLAGIDTYPYDPDWVFEGEYRAAPEGRRIEVGRLTAPRSTEAILAPVDLVVTVRGTEYVLPVLEDMPGQRLVVFTDETNGTETPGIGRWLVLPLLEPGSAVTVDFNQATLSHHHLAPAVFTCPLSPPGNHLPMRVAAGERALVYAEEQSLKEKAIAYLRHLENREWAQARAMCAEKAAVWHNDGKGESTIEENISGMAAQIEPIQSMRYDVTRQFSQPDEVLQQHVITVVMKDGGVFRVDAAVYFRFEDGLITRIEEYAGSPGNS</sequence>
<dbReference type="InterPro" id="IPR032710">
    <property type="entry name" value="NTF2-like_dom_sf"/>
</dbReference>
<evidence type="ECO:0000313" key="3">
    <source>
        <dbReference type="Proteomes" id="UP001597483"/>
    </source>
</evidence>
<reference evidence="3" key="1">
    <citation type="journal article" date="2019" name="Int. J. Syst. Evol. Microbiol.">
        <title>The Global Catalogue of Microorganisms (GCM) 10K type strain sequencing project: providing services to taxonomists for standard genome sequencing and annotation.</title>
        <authorList>
            <consortium name="The Broad Institute Genomics Platform"/>
            <consortium name="The Broad Institute Genome Sequencing Center for Infectious Disease"/>
            <person name="Wu L."/>
            <person name="Ma J."/>
        </authorList>
    </citation>
    <scope>NUCLEOTIDE SEQUENCE [LARGE SCALE GENOMIC DNA]</scope>
    <source>
        <strain evidence="3">CGMCC 4.7641</strain>
    </source>
</reference>
<dbReference type="Pfam" id="PF07920">
    <property type="entry name" value="DUF1684"/>
    <property type="match status" value="1"/>
</dbReference>
<dbReference type="Proteomes" id="UP001597483">
    <property type="component" value="Unassembled WGS sequence"/>
</dbReference>
<dbReference type="Pfam" id="PF12680">
    <property type="entry name" value="SnoaL_2"/>
    <property type="match status" value="1"/>
</dbReference>
<dbReference type="PANTHER" id="PTHR41913">
    <property type="entry name" value="DUF1684 DOMAIN-CONTAINING PROTEIN"/>
    <property type="match status" value="1"/>
</dbReference>
<dbReference type="RefSeq" id="WP_378302111.1">
    <property type="nucleotide sequence ID" value="NZ_JBHUKS010000005.1"/>
</dbReference>
<protein>
    <submittedName>
        <fullName evidence="2">DUF1684 domain-containing protein</fullName>
    </submittedName>
</protein>
<comment type="caution">
    <text evidence="2">The sequence shown here is derived from an EMBL/GenBank/DDBJ whole genome shotgun (WGS) entry which is preliminary data.</text>
</comment>
<name>A0ABW5H2I1_9PSEU</name>
<proteinExistence type="predicted"/>
<dbReference type="SUPFAM" id="SSF54427">
    <property type="entry name" value="NTF2-like"/>
    <property type="match status" value="1"/>
</dbReference>
<evidence type="ECO:0000313" key="2">
    <source>
        <dbReference type="EMBL" id="MFD2467411.1"/>
    </source>
</evidence>
<gene>
    <name evidence="2" type="ORF">ACFSVL_08415</name>
</gene>
<organism evidence="2 3">
    <name type="scientific">Amycolatopsis silviterrae</name>
    <dbReference type="NCBI Taxonomy" id="1656914"/>
    <lineage>
        <taxon>Bacteria</taxon>
        <taxon>Bacillati</taxon>
        <taxon>Actinomycetota</taxon>
        <taxon>Actinomycetes</taxon>
        <taxon>Pseudonocardiales</taxon>
        <taxon>Pseudonocardiaceae</taxon>
        <taxon>Amycolatopsis</taxon>
    </lineage>
</organism>
<dbReference type="PANTHER" id="PTHR41913:SF1">
    <property type="entry name" value="DUF1684 DOMAIN-CONTAINING PROTEIN"/>
    <property type="match status" value="1"/>
</dbReference>
<dbReference type="EMBL" id="JBHUKS010000005">
    <property type="protein sequence ID" value="MFD2467411.1"/>
    <property type="molecule type" value="Genomic_DNA"/>
</dbReference>
<dbReference type="InterPro" id="IPR037401">
    <property type="entry name" value="SnoaL-like"/>
</dbReference>
<dbReference type="Gene3D" id="3.10.450.50">
    <property type="match status" value="1"/>
</dbReference>
<accession>A0ABW5H2I1</accession>
<keyword evidence="3" id="KW-1185">Reference proteome</keyword>